<name>A0ABM8TWF7_9BURK</name>
<proteinExistence type="predicted"/>
<accession>A0ABM8TWF7</accession>
<evidence type="ECO:0000313" key="2">
    <source>
        <dbReference type="EMBL" id="CAG2161042.1"/>
    </source>
</evidence>
<evidence type="ECO:0000256" key="1">
    <source>
        <dbReference type="SAM" id="SignalP"/>
    </source>
</evidence>
<gene>
    <name evidence="2" type="ORF">LMG26411_07955</name>
</gene>
<organism evidence="2 3">
    <name type="scientific">Cupriavidus numazuensis</name>
    <dbReference type="NCBI Taxonomy" id="221992"/>
    <lineage>
        <taxon>Bacteria</taxon>
        <taxon>Pseudomonadati</taxon>
        <taxon>Pseudomonadota</taxon>
        <taxon>Betaproteobacteria</taxon>
        <taxon>Burkholderiales</taxon>
        <taxon>Burkholderiaceae</taxon>
        <taxon>Cupriavidus</taxon>
    </lineage>
</organism>
<comment type="caution">
    <text evidence="2">The sequence shown here is derived from an EMBL/GenBank/DDBJ whole genome shotgun (WGS) entry which is preliminary data.</text>
</comment>
<keyword evidence="3" id="KW-1185">Reference proteome</keyword>
<dbReference type="RefSeq" id="WP_211958655.1">
    <property type="nucleotide sequence ID" value="NZ_CAJPVI010000104.1"/>
</dbReference>
<feature type="signal peptide" evidence="1">
    <location>
        <begin position="1"/>
        <end position="18"/>
    </location>
</feature>
<keyword evidence="1" id="KW-0732">Signal</keyword>
<sequence>MKKAFLLAAALSASLAHAEPPGNVAAPLGLELGKTRCARLTPGPNRVTTGKAQWAGGDAIEIKNLDRFNLPGLSRAIVNCDAQDMVALVTLTFDRSSLDEVAGKLDTRYESRRKTEANAENAYAEWAAANGSLELLYARDGKQFTVAYWAKGAKAKYFGYSGTVEKKPAAVVAPAAKVAAPL</sequence>
<feature type="chain" id="PRO_5047042994" evidence="1">
    <location>
        <begin position="19"/>
        <end position="182"/>
    </location>
</feature>
<reference evidence="2 3" key="1">
    <citation type="submission" date="2021-03" db="EMBL/GenBank/DDBJ databases">
        <authorList>
            <person name="Peeters C."/>
        </authorList>
    </citation>
    <scope>NUCLEOTIDE SEQUENCE [LARGE SCALE GENOMIC DNA]</scope>
    <source>
        <strain evidence="2 3">LMG 26411</strain>
    </source>
</reference>
<dbReference type="Proteomes" id="UP000672657">
    <property type="component" value="Unassembled WGS sequence"/>
</dbReference>
<evidence type="ECO:0000313" key="3">
    <source>
        <dbReference type="Proteomes" id="UP000672657"/>
    </source>
</evidence>
<protein>
    <submittedName>
        <fullName evidence="2">Uncharacterized protein</fullName>
    </submittedName>
</protein>
<dbReference type="EMBL" id="CAJPVI010000104">
    <property type="protein sequence ID" value="CAG2161042.1"/>
    <property type="molecule type" value="Genomic_DNA"/>
</dbReference>